<organism evidence="4 5">
    <name type="scientific">Araneus ventricosus</name>
    <name type="common">Orbweaver spider</name>
    <name type="synonym">Epeira ventricosa</name>
    <dbReference type="NCBI Taxonomy" id="182803"/>
    <lineage>
        <taxon>Eukaryota</taxon>
        <taxon>Metazoa</taxon>
        <taxon>Ecdysozoa</taxon>
        <taxon>Arthropoda</taxon>
        <taxon>Chelicerata</taxon>
        <taxon>Arachnida</taxon>
        <taxon>Araneae</taxon>
        <taxon>Araneomorphae</taxon>
        <taxon>Entelegynae</taxon>
        <taxon>Araneoidea</taxon>
        <taxon>Araneidae</taxon>
        <taxon>Araneus</taxon>
    </lineage>
</organism>
<dbReference type="EMBL" id="BGPR01000001">
    <property type="protein sequence ID" value="GBL72389.1"/>
    <property type="molecule type" value="Genomic_DNA"/>
</dbReference>
<keyword evidence="1" id="KW-0862">Zinc</keyword>
<sequence>MNGPYVVASNFDQYKLARKTLRKPQQNKPFDKPSSKRTNSFRNYGKEREKSQERAKSSNCRQRTKSDEARGSERFERRKKPACYSCGSLSHLRPSCPELRKPEQINKLSTKREFHEVFKPYLKVGKIFGREMEVLRDTGSSMDPISFKNVKESDLTGDYVWARQALTNEHTCLALAEIDLEIDRVRSKTKASVLDPSVEMKHYLLGNKTQELIEAIKKNPYSLELINLVVTQSQTKVARTENENGF</sequence>
<name>A0A4Y1ZZ38_ARAVE</name>
<dbReference type="AlphaFoldDB" id="A0A4Y1ZZ38"/>
<evidence type="ECO:0000313" key="5">
    <source>
        <dbReference type="Proteomes" id="UP000499080"/>
    </source>
</evidence>
<feature type="compositionally biased region" description="Basic and acidic residues" evidence="2">
    <location>
        <begin position="64"/>
        <end position="74"/>
    </location>
</feature>
<dbReference type="Proteomes" id="UP000499080">
    <property type="component" value="Unassembled WGS sequence"/>
</dbReference>
<dbReference type="GO" id="GO:0008270">
    <property type="term" value="F:zinc ion binding"/>
    <property type="evidence" value="ECO:0007669"/>
    <property type="project" value="UniProtKB-KW"/>
</dbReference>
<evidence type="ECO:0000313" key="4">
    <source>
        <dbReference type="EMBL" id="GBL72389.1"/>
    </source>
</evidence>
<accession>A0A4Y1ZZ38</accession>
<evidence type="ECO:0000256" key="1">
    <source>
        <dbReference type="PROSITE-ProRule" id="PRU00047"/>
    </source>
</evidence>
<feature type="domain" description="CCHC-type" evidence="3">
    <location>
        <begin position="83"/>
        <end position="98"/>
    </location>
</feature>
<comment type="caution">
    <text evidence="4">The sequence shown here is derived from an EMBL/GenBank/DDBJ whole genome shotgun (WGS) entry which is preliminary data.</text>
</comment>
<gene>
    <name evidence="4" type="ORF">AVEN_115318_1</name>
</gene>
<keyword evidence="5" id="KW-1185">Reference proteome</keyword>
<dbReference type="PROSITE" id="PS50158">
    <property type="entry name" value="ZF_CCHC"/>
    <property type="match status" value="1"/>
</dbReference>
<keyword evidence="1" id="KW-0863">Zinc-finger</keyword>
<keyword evidence="1" id="KW-0479">Metal-binding</keyword>
<protein>
    <recommendedName>
        <fullName evidence="3">CCHC-type domain-containing protein</fullName>
    </recommendedName>
</protein>
<reference evidence="4 5" key="1">
    <citation type="journal article" date="2019" name="Sci. Rep.">
        <title>Orb-weaving spider Araneus ventricosus genome elucidates the spidroin gene catalogue.</title>
        <authorList>
            <person name="Kono N."/>
            <person name="Nakamura H."/>
            <person name="Ohtoshi R."/>
            <person name="Moran D.A.P."/>
            <person name="Shinohara A."/>
            <person name="Yoshida Y."/>
            <person name="Fujiwara M."/>
            <person name="Mori M."/>
            <person name="Tomita M."/>
            <person name="Arakawa K."/>
        </authorList>
    </citation>
    <scope>NUCLEOTIDE SEQUENCE [LARGE SCALE GENOMIC DNA]</scope>
</reference>
<dbReference type="GO" id="GO:0003676">
    <property type="term" value="F:nucleic acid binding"/>
    <property type="evidence" value="ECO:0007669"/>
    <property type="project" value="InterPro"/>
</dbReference>
<dbReference type="InterPro" id="IPR001878">
    <property type="entry name" value="Znf_CCHC"/>
</dbReference>
<evidence type="ECO:0000259" key="3">
    <source>
        <dbReference type="PROSITE" id="PS50158"/>
    </source>
</evidence>
<feature type="region of interest" description="Disordered" evidence="2">
    <location>
        <begin position="18"/>
        <end position="74"/>
    </location>
</feature>
<evidence type="ECO:0000256" key="2">
    <source>
        <dbReference type="SAM" id="MobiDB-lite"/>
    </source>
</evidence>
<proteinExistence type="predicted"/>
<feature type="compositionally biased region" description="Basic and acidic residues" evidence="2">
    <location>
        <begin position="44"/>
        <end position="56"/>
    </location>
</feature>